<keyword evidence="2" id="KW-1185">Reference proteome</keyword>
<sequence>MKYSIILLASAFFMVGCKSTTEEPVTDNSIDLQQEITLEEFCKTNPCRQNKHVKFNTDNGAVDQVLPLYWPAAQGNKISILSGDELFIEAEILDGERIGNFKLVPKIVNPKKTIKFSFTQMDSSVGMMLSVKNPFPFHIKYHLNMIDFSGQPHQTSSCPVRANISVSESWPHPIPELILTDMHKQEDGESMACVY</sequence>
<evidence type="ECO:0008006" key="3">
    <source>
        <dbReference type="Google" id="ProtNLM"/>
    </source>
</evidence>
<comment type="caution">
    <text evidence="1">The sequence shown here is derived from an EMBL/GenBank/DDBJ whole genome shotgun (WGS) entry which is preliminary data.</text>
</comment>
<evidence type="ECO:0000313" key="2">
    <source>
        <dbReference type="Proteomes" id="UP001231915"/>
    </source>
</evidence>
<name>A0ABT7EPD4_9GAMM</name>
<organism evidence="1 2">
    <name type="scientific">Pseudoalteromonas obscura</name>
    <dbReference type="NCBI Taxonomy" id="3048491"/>
    <lineage>
        <taxon>Bacteria</taxon>
        <taxon>Pseudomonadati</taxon>
        <taxon>Pseudomonadota</taxon>
        <taxon>Gammaproteobacteria</taxon>
        <taxon>Alteromonadales</taxon>
        <taxon>Pseudoalteromonadaceae</taxon>
        <taxon>Pseudoalteromonas</taxon>
    </lineage>
</organism>
<protein>
    <recommendedName>
        <fullName evidence="3">Lipoprotein</fullName>
    </recommendedName>
</protein>
<dbReference type="PROSITE" id="PS51257">
    <property type="entry name" value="PROKAR_LIPOPROTEIN"/>
    <property type="match status" value="1"/>
</dbReference>
<gene>
    <name evidence="1" type="ORF">QNM18_17840</name>
</gene>
<reference evidence="1 2" key="1">
    <citation type="submission" date="2023-05" db="EMBL/GenBank/DDBJ databases">
        <title>Pseudoalteromonas ardens sp. nov., Pseudoalteromonas obscura sp. nov., and Pseudoalteromonas umbrosa sp. nov., isolated from the coral Montipora capitata.</title>
        <authorList>
            <person name="Thomas E.M."/>
            <person name="Smith E.M."/>
            <person name="Papke E."/>
            <person name="Shlafstein M.D."/>
            <person name="Oline D.K."/>
            <person name="Videau P."/>
            <person name="Saw J.H."/>
            <person name="Strangman W.K."/>
            <person name="Ushijima B."/>
        </authorList>
    </citation>
    <scope>NUCLEOTIDE SEQUENCE [LARGE SCALE GENOMIC DNA]</scope>
    <source>
        <strain evidence="1 2">P94</strain>
    </source>
</reference>
<dbReference type="Proteomes" id="UP001231915">
    <property type="component" value="Unassembled WGS sequence"/>
</dbReference>
<evidence type="ECO:0000313" key="1">
    <source>
        <dbReference type="EMBL" id="MDK2596917.1"/>
    </source>
</evidence>
<dbReference type="EMBL" id="JASJUT010000008">
    <property type="protein sequence ID" value="MDK2596917.1"/>
    <property type="molecule type" value="Genomic_DNA"/>
</dbReference>
<accession>A0ABT7EPD4</accession>
<proteinExistence type="predicted"/>